<keyword evidence="3" id="KW-0808">Transferase</keyword>
<feature type="domain" description="ATP-sulfurylase PUA-like" evidence="12">
    <location>
        <begin position="37"/>
        <end position="186"/>
    </location>
</feature>
<keyword evidence="5" id="KW-0547">Nucleotide-binding</keyword>
<keyword evidence="14" id="KW-1185">Reference proteome</keyword>
<dbReference type="PANTHER" id="PTHR43509">
    <property type="match status" value="1"/>
</dbReference>
<dbReference type="Pfam" id="PF14306">
    <property type="entry name" value="PUA_2"/>
    <property type="match status" value="1"/>
</dbReference>
<dbReference type="GO" id="GO:0004781">
    <property type="term" value="F:sulfate adenylyltransferase (ATP) activity"/>
    <property type="evidence" value="ECO:0007669"/>
    <property type="project" value="UniProtKB-EC"/>
</dbReference>
<evidence type="ECO:0000256" key="8">
    <source>
        <dbReference type="ARBA" id="ARBA00037980"/>
    </source>
</evidence>
<feature type="region of interest" description="Disordered" evidence="10">
    <location>
        <begin position="517"/>
        <end position="554"/>
    </location>
</feature>
<evidence type="ECO:0000256" key="5">
    <source>
        <dbReference type="ARBA" id="ARBA00022741"/>
    </source>
</evidence>
<evidence type="ECO:0000256" key="1">
    <source>
        <dbReference type="ARBA" id="ARBA00005048"/>
    </source>
</evidence>
<dbReference type="PANTHER" id="PTHR43509:SF1">
    <property type="entry name" value="SULFATE ADENYLYLTRANSFERASE"/>
    <property type="match status" value="1"/>
</dbReference>
<dbReference type="KEGG" id="aaf:AURANDRAFT_71195"/>
<dbReference type="Gene3D" id="3.10.400.10">
    <property type="entry name" value="Sulfate adenylyltransferase"/>
    <property type="match status" value="1"/>
</dbReference>
<dbReference type="InterPro" id="IPR014729">
    <property type="entry name" value="Rossmann-like_a/b/a_fold"/>
</dbReference>
<dbReference type="Pfam" id="PF01747">
    <property type="entry name" value="ATP-sulfurylase"/>
    <property type="match status" value="1"/>
</dbReference>
<dbReference type="EMBL" id="GL833124">
    <property type="protein sequence ID" value="EGB10351.1"/>
    <property type="molecule type" value="Genomic_DNA"/>
</dbReference>
<feature type="domain" description="Sulphate adenylyltransferase catalytic" evidence="11">
    <location>
        <begin position="195"/>
        <end position="401"/>
    </location>
</feature>
<evidence type="ECO:0000259" key="11">
    <source>
        <dbReference type="Pfam" id="PF01747"/>
    </source>
</evidence>
<evidence type="ECO:0000256" key="2">
    <source>
        <dbReference type="ARBA" id="ARBA00012391"/>
    </source>
</evidence>
<dbReference type="InterPro" id="IPR015947">
    <property type="entry name" value="PUA-like_sf"/>
</dbReference>
<dbReference type="InterPro" id="IPR002650">
    <property type="entry name" value="Sulphate_adenylyltransferase"/>
</dbReference>
<dbReference type="InterPro" id="IPR025980">
    <property type="entry name" value="ATP-Sase_PUA-like_dom"/>
</dbReference>
<gene>
    <name evidence="13" type="ORF">AURANDRAFT_71195</name>
</gene>
<protein>
    <recommendedName>
        <fullName evidence="2">sulfate adenylyltransferase</fullName>
        <ecNumber evidence="2">2.7.7.4</ecNumber>
    </recommendedName>
    <alternativeName>
        <fullName evidence="9">ATP-sulfurylase</fullName>
    </alternativeName>
    <alternativeName>
        <fullName evidence="7">Sulfate adenylate transferase</fullName>
    </alternativeName>
</protein>
<dbReference type="GO" id="GO:0000103">
    <property type="term" value="P:sulfate assimilation"/>
    <property type="evidence" value="ECO:0007669"/>
    <property type="project" value="InterPro"/>
</dbReference>
<dbReference type="InParanoid" id="F0Y2W6"/>
<evidence type="ECO:0000259" key="12">
    <source>
        <dbReference type="Pfam" id="PF14306"/>
    </source>
</evidence>
<evidence type="ECO:0000256" key="9">
    <source>
        <dbReference type="ARBA" id="ARBA00041598"/>
    </source>
</evidence>
<name>F0Y2W6_AURAN</name>
<dbReference type="CDD" id="cd00517">
    <property type="entry name" value="ATPS"/>
    <property type="match status" value="1"/>
</dbReference>
<dbReference type="OrthoDB" id="506431at2759"/>
<evidence type="ECO:0000256" key="10">
    <source>
        <dbReference type="SAM" id="MobiDB-lite"/>
    </source>
</evidence>
<dbReference type="NCBIfam" id="TIGR00339">
    <property type="entry name" value="sopT"/>
    <property type="match status" value="1"/>
</dbReference>
<dbReference type="RefSeq" id="XP_009035156.1">
    <property type="nucleotide sequence ID" value="XM_009036908.1"/>
</dbReference>
<dbReference type="GO" id="GO:0005524">
    <property type="term" value="F:ATP binding"/>
    <property type="evidence" value="ECO:0007669"/>
    <property type="project" value="UniProtKB-KW"/>
</dbReference>
<dbReference type="SUPFAM" id="SSF52374">
    <property type="entry name" value="Nucleotidylyl transferase"/>
    <property type="match status" value="1"/>
</dbReference>
<evidence type="ECO:0000256" key="3">
    <source>
        <dbReference type="ARBA" id="ARBA00022679"/>
    </source>
</evidence>
<evidence type="ECO:0000313" key="14">
    <source>
        <dbReference type="Proteomes" id="UP000002729"/>
    </source>
</evidence>
<dbReference type="Gene3D" id="3.40.50.620">
    <property type="entry name" value="HUPs"/>
    <property type="match status" value="1"/>
</dbReference>
<dbReference type="AlphaFoldDB" id="F0Y2W6"/>
<evidence type="ECO:0000256" key="6">
    <source>
        <dbReference type="ARBA" id="ARBA00022840"/>
    </source>
</evidence>
<dbReference type="Proteomes" id="UP000002729">
    <property type="component" value="Unassembled WGS sequence"/>
</dbReference>
<dbReference type="GeneID" id="20228106"/>
<comment type="similarity">
    <text evidence="8">Belongs to the sulfate adenylyltransferase family.</text>
</comment>
<keyword evidence="6" id="KW-0067">ATP-binding</keyword>
<dbReference type="EC" id="2.7.7.4" evidence="2"/>
<sequence>MVRLLALAGSAAAFMAPRPMVAPVTSPAASLAASKQEPHGGKLVNLFTEDIESEVASCSMELQLTDRQSCDVELLCNGGFSPLEGFMDEATYGSVVNSMELPSGLMFSLPVVFDTDDEAVAVGAKILLKQGNLPVATMEVTSKFAPDKPLECKNCYGTSSLEHPGTQMVAMERGKYYLGGKLVGLNKPVREFPCETPAEVRERLPDGVDIVAFQCRNPVHRAHYELFTRALDAPNVEGDGVVLVHPTCGPTQPGDIPGDVRYKTYEVLKEETANPRTFWAYLPYSMHMAGPREAIHHMMIRKNFGCTHFIIGRDMAGCKSSIDEEDFYGAYDAQDFALENGPKMGMQAVPSLNLVYSEEKGYVTAEEAKEENLTALKLSGTKFRKMLRGGEDIPEWFAFKRTRTPASMIRFPNARAVASSGGAKPWISAVTFRHKTAGVRDKLFARLGFFRSRSKGHTTHDSMCHSACEFTRADDEGFSHETFITVEKIRHDAELQRQGLATAKCVMDPARLVMHERKSAHRSESLVRGLSRGGGASPRKSTRELLSEQRRERAAVARSEETSVRLQLVFDGIAASGTHVWHLGEALQLEEDDVHLVSDGFHLRDVVDAAKKGDLRTRRGWIARVLRARTAAQHAIRNAVGTDHEIHGVDLQNCIMMSDVMASFGIKGIGATLHEVEVLWEGMLHDLGLPKHHPILTFTNFYRWQVKRSRQLLDPQSKLLLVHVLERDAFVDEFRYWDPMMDRLVELLDTAAERRYFKQQRGGVAAAPAAALAGCGCGGGLRLESSHHPRSDFVVAWEKKDQGFSCV</sequence>
<organism evidence="14">
    <name type="scientific">Aureococcus anophagefferens</name>
    <name type="common">Harmful bloom alga</name>
    <dbReference type="NCBI Taxonomy" id="44056"/>
    <lineage>
        <taxon>Eukaryota</taxon>
        <taxon>Sar</taxon>
        <taxon>Stramenopiles</taxon>
        <taxon>Ochrophyta</taxon>
        <taxon>Pelagophyceae</taxon>
        <taxon>Pelagomonadales</taxon>
        <taxon>Pelagomonadaceae</taxon>
        <taxon>Aureococcus</taxon>
    </lineage>
</organism>
<reference evidence="13 14" key="1">
    <citation type="journal article" date="2011" name="Proc. Natl. Acad. Sci. U.S.A.">
        <title>Niche of harmful alga Aureococcus anophagefferens revealed through ecogenomics.</title>
        <authorList>
            <person name="Gobler C.J."/>
            <person name="Berry D.L."/>
            <person name="Dyhrman S.T."/>
            <person name="Wilhelm S.W."/>
            <person name="Salamov A."/>
            <person name="Lobanov A.V."/>
            <person name="Zhang Y."/>
            <person name="Collier J.L."/>
            <person name="Wurch L.L."/>
            <person name="Kustka A.B."/>
            <person name="Dill B.D."/>
            <person name="Shah M."/>
            <person name="VerBerkmoes N.C."/>
            <person name="Kuo A."/>
            <person name="Terry A."/>
            <person name="Pangilinan J."/>
            <person name="Lindquist E.A."/>
            <person name="Lucas S."/>
            <person name="Paulsen I.T."/>
            <person name="Hattenrath-Lehmann T.K."/>
            <person name="Talmage S.C."/>
            <person name="Walker E.A."/>
            <person name="Koch F."/>
            <person name="Burson A.M."/>
            <person name="Marcoval M.A."/>
            <person name="Tang Y.Z."/>
            <person name="Lecleir G.R."/>
            <person name="Coyne K.J."/>
            <person name="Berg G.M."/>
            <person name="Bertrand E.M."/>
            <person name="Saito M.A."/>
            <person name="Gladyshev V.N."/>
            <person name="Grigoriev I.V."/>
        </authorList>
    </citation>
    <scope>NUCLEOTIDE SEQUENCE [LARGE SCALE GENOMIC DNA]</scope>
    <source>
        <strain evidence="14">CCMP 1984</strain>
    </source>
</reference>
<dbReference type="eggNOG" id="KOG0636">
    <property type="taxonomic scope" value="Eukaryota"/>
</dbReference>
<accession>F0Y2W6</accession>
<dbReference type="InterPro" id="IPR024951">
    <property type="entry name" value="Sulfurylase_cat_dom"/>
</dbReference>
<evidence type="ECO:0000313" key="13">
    <source>
        <dbReference type="EMBL" id="EGB10351.1"/>
    </source>
</evidence>
<evidence type="ECO:0000256" key="7">
    <source>
        <dbReference type="ARBA" id="ARBA00031812"/>
    </source>
</evidence>
<comment type="pathway">
    <text evidence="1">Sulfur metabolism; hydrogen sulfide biosynthesis; sulfite from sulfate: step 1/3.</text>
</comment>
<dbReference type="SUPFAM" id="SSF88697">
    <property type="entry name" value="PUA domain-like"/>
    <property type="match status" value="1"/>
</dbReference>
<proteinExistence type="inferred from homology"/>
<evidence type="ECO:0000256" key="4">
    <source>
        <dbReference type="ARBA" id="ARBA00022695"/>
    </source>
</evidence>
<feature type="compositionally biased region" description="Basic and acidic residues" evidence="10">
    <location>
        <begin position="541"/>
        <end position="554"/>
    </location>
</feature>
<keyword evidence="4" id="KW-0548">Nucleotidyltransferase</keyword>